<feature type="domain" description="Jacalin-type lectin" evidence="2">
    <location>
        <begin position="332"/>
        <end position="477"/>
    </location>
</feature>
<feature type="compositionally biased region" description="Basic and acidic residues" evidence="1">
    <location>
        <begin position="61"/>
        <end position="71"/>
    </location>
</feature>
<dbReference type="SMART" id="SM00915">
    <property type="entry name" value="Jacalin"/>
    <property type="match status" value="2"/>
</dbReference>
<dbReference type="Gene3D" id="2.100.10.30">
    <property type="entry name" value="Jacalin-like lectin domain"/>
    <property type="match status" value="2"/>
</dbReference>
<feature type="region of interest" description="Disordered" evidence="1">
    <location>
        <begin position="61"/>
        <end position="140"/>
    </location>
</feature>
<evidence type="ECO:0000313" key="3">
    <source>
        <dbReference type="EMBL" id="EMS50979.1"/>
    </source>
</evidence>
<organism evidence="3">
    <name type="scientific">Triticum urartu</name>
    <name type="common">Red wild einkorn</name>
    <name type="synonym">Crithodium urartu</name>
    <dbReference type="NCBI Taxonomy" id="4572"/>
    <lineage>
        <taxon>Eukaryota</taxon>
        <taxon>Viridiplantae</taxon>
        <taxon>Streptophyta</taxon>
        <taxon>Embryophyta</taxon>
        <taxon>Tracheophyta</taxon>
        <taxon>Spermatophyta</taxon>
        <taxon>Magnoliopsida</taxon>
        <taxon>Liliopsida</taxon>
        <taxon>Poales</taxon>
        <taxon>Poaceae</taxon>
        <taxon>BOP clade</taxon>
        <taxon>Pooideae</taxon>
        <taxon>Triticodae</taxon>
        <taxon>Triticeae</taxon>
        <taxon>Triticinae</taxon>
        <taxon>Triticum</taxon>
    </lineage>
</organism>
<accession>M7ZS95</accession>
<dbReference type="PANTHER" id="PTHR46506">
    <property type="entry name" value="OS05G0143600 PROTEIN"/>
    <property type="match status" value="1"/>
</dbReference>
<dbReference type="GO" id="GO:0030246">
    <property type="term" value="F:carbohydrate binding"/>
    <property type="evidence" value="ECO:0007669"/>
    <property type="project" value="InterPro"/>
</dbReference>
<dbReference type="InterPro" id="IPR033734">
    <property type="entry name" value="Jacalin-like_lectin_dom_plant"/>
</dbReference>
<sequence>MAAAAGAGLLPSFGAAAGVGLLPSFGVAAAPFLMPCPSLSSKLAAGDEAYGTATAVLDRLQEPGTRAEARDSWAPSIAALPMTPPPGRRSASAPPGTRHAHQGYERDKDRRIPGSGVSEEGYGGCEDVHAGSGPAQPPDGGCGGWTPSRCCRGQENIAAAPFAAAKLLALVDARPQVAVHHEQNDGRIGASGESCVDLVGRSELADVDTGERKKKTRGQKCCIVGFSFTYVDQTGGAINVGTWGNTWGGVKTIYMNQGEHVNDVSGTSNSRGVTSLKIVTNQGDRGTYGCPAGDAFSVPLRQGKNEVVAFFGHSDDTLKSLGVYVPGAKECPVKIGPWGGHLGSSRDLYASNMPVQLQSIAVRSSERSGGRVFGFSYNYLDKAGQRISVGPWGSRTKGQQRNIAMNEDNYVTFISGTYDDYGVTSLKFESTQDDYGPFGCPVGTAFSVPVRDTGAIVGFFGRSSADGLVGFGAYVVPLDD</sequence>
<name>M7ZS95_TRIUA</name>
<dbReference type="SUPFAM" id="SSF51101">
    <property type="entry name" value="Mannose-binding lectins"/>
    <property type="match status" value="2"/>
</dbReference>
<dbReference type="InterPro" id="IPR001229">
    <property type="entry name" value="Jacalin-like_lectin_dom"/>
</dbReference>
<dbReference type="EMBL" id="KD225559">
    <property type="protein sequence ID" value="EMS50979.1"/>
    <property type="molecule type" value="Genomic_DNA"/>
</dbReference>
<dbReference type="Pfam" id="PF01419">
    <property type="entry name" value="Jacalin"/>
    <property type="match status" value="2"/>
</dbReference>
<dbReference type="CDD" id="cd09612">
    <property type="entry name" value="Jacalin"/>
    <property type="match status" value="2"/>
</dbReference>
<evidence type="ECO:0000256" key="1">
    <source>
        <dbReference type="SAM" id="MobiDB-lite"/>
    </source>
</evidence>
<gene>
    <name evidence="3" type="ORF">TRIUR3_30028</name>
</gene>
<dbReference type="STRING" id="4572.M7ZS95"/>
<feature type="domain" description="Jacalin-type lectin" evidence="2">
    <location>
        <begin position="182"/>
        <end position="327"/>
    </location>
</feature>
<proteinExistence type="predicted"/>
<dbReference type="AlphaFoldDB" id="M7ZS95"/>
<reference evidence="3" key="1">
    <citation type="journal article" date="2013" name="Nature">
        <title>Draft genome of the wheat A-genome progenitor Triticum urartu.</title>
        <authorList>
            <person name="Ling H.Q."/>
            <person name="Zhao S."/>
            <person name="Liu D."/>
            <person name="Wang J."/>
            <person name="Sun H."/>
            <person name="Zhang C."/>
            <person name="Fan H."/>
            <person name="Li D."/>
            <person name="Dong L."/>
            <person name="Tao Y."/>
            <person name="Gao C."/>
            <person name="Wu H."/>
            <person name="Li Y."/>
            <person name="Cui Y."/>
            <person name="Guo X."/>
            <person name="Zheng S."/>
            <person name="Wang B."/>
            <person name="Yu K."/>
            <person name="Liang Q."/>
            <person name="Yang W."/>
            <person name="Lou X."/>
            <person name="Chen J."/>
            <person name="Feng M."/>
            <person name="Jian J."/>
            <person name="Zhang X."/>
            <person name="Luo G."/>
            <person name="Jiang Y."/>
            <person name="Liu J."/>
            <person name="Wang Z."/>
            <person name="Sha Y."/>
            <person name="Zhang B."/>
            <person name="Wu H."/>
            <person name="Tang D."/>
            <person name="Shen Q."/>
            <person name="Xue P."/>
            <person name="Zou S."/>
            <person name="Wang X."/>
            <person name="Liu X."/>
            <person name="Wang F."/>
            <person name="Yang Y."/>
            <person name="An X."/>
            <person name="Dong Z."/>
            <person name="Zhang K."/>
            <person name="Zhang X."/>
            <person name="Luo M.C."/>
            <person name="Dvorak J."/>
            <person name="Tong Y."/>
            <person name="Wang J."/>
            <person name="Yang H."/>
            <person name="Li Z."/>
            <person name="Wang D."/>
            <person name="Zhang A."/>
            <person name="Wang J."/>
        </authorList>
    </citation>
    <scope>NUCLEOTIDE SEQUENCE</scope>
</reference>
<protein>
    <recommendedName>
        <fullName evidence="2">Jacalin-type lectin domain-containing protein</fullName>
    </recommendedName>
</protein>
<dbReference type="PROSITE" id="PS51752">
    <property type="entry name" value="JACALIN_LECTIN"/>
    <property type="match status" value="2"/>
</dbReference>
<evidence type="ECO:0000259" key="2">
    <source>
        <dbReference type="PROSITE" id="PS51752"/>
    </source>
</evidence>
<dbReference type="InterPro" id="IPR036404">
    <property type="entry name" value="Jacalin-like_lectin_dom_sf"/>
</dbReference>
<feature type="compositionally biased region" description="Basic and acidic residues" evidence="1">
    <location>
        <begin position="102"/>
        <end position="112"/>
    </location>
</feature>